<feature type="domain" description="Xylanolytic transcriptional activator regulatory" evidence="3">
    <location>
        <begin position="356"/>
        <end position="429"/>
    </location>
</feature>
<dbReference type="GO" id="GO:0003700">
    <property type="term" value="F:DNA-binding transcription factor activity"/>
    <property type="evidence" value="ECO:0007669"/>
    <property type="project" value="InterPro"/>
</dbReference>
<dbReference type="GO" id="GO:0008270">
    <property type="term" value="F:zinc ion binding"/>
    <property type="evidence" value="ECO:0007669"/>
    <property type="project" value="InterPro"/>
</dbReference>
<dbReference type="GO" id="GO:0003677">
    <property type="term" value="F:DNA binding"/>
    <property type="evidence" value="ECO:0007669"/>
    <property type="project" value="InterPro"/>
</dbReference>
<dbReference type="OrthoDB" id="3266505at2759"/>
<dbReference type="PANTHER" id="PTHR46910">
    <property type="entry name" value="TRANSCRIPTION FACTOR PDR1"/>
    <property type="match status" value="1"/>
</dbReference>
<dbReference type="InterPro" id="IPR007219">
    <property type="entry name" value="XnlR_reg_dom"/>
</dbReference>
<evidence type="ECO:0000313" key="5">
    <source>
        <dbReference type="Proteomes" id="UP000177622"/>
    </source>
</evidence>
<dbReference type="GeneID" id="34579220"/>
<dbReference type="Pfam" id="PF04082">
    <property type="entry name" value="Fungal_trans"/>
    <property type="match status" value="1"/>
</dbReference>
<dbReference type="RefSeq" id="XP_022485559.1">
    <property type="nucleotide sequence ID" value="XM_022634486.1"/>
</dbReference>
<dbReference type="EMBL" id="LXJU01000018">
    <property type="protein sequence ID" value="OGE50110.1"/>
    <property type="molecule type" value="Genomic_DNA"/>
</dbReference>
<dbReference type="Proteomes" id="UP000177622">
    <property type="component" value="Unassembled WGS sequence"/>
</dbReference>
<reference evidence="4 5" key="1">
    <citation type="journal article" date="2016" name="Sci. Rep.">
        <title>Penicillium arizonense, a new, genome sequenced fungal species, reveals a high chemical diversity in secreted metabolites.</title>
        <authorList>
            <person name="Grijseels S."/>
            <person name="Nielsen J.C."/>
            <person name="Randelovic M."/>
            <person name="Nielsen J."/>
            <person name="Nielsen K.F."/>
            <person name="Workman M."/>
            <person name="Frisvad J.C."/>
        </authorList>
    </citation>
    <scope>NUCLEOTIDE SEQUENCE [LARGE SCALE GENOMIC DNA]</scope>
    <source>
        <strain evidence="4 5">CBS 141311</strain>
    </source>
</reference>
<evidence type="ECO:0000256" key="1">
    <source>
        <dbReference type="ARBA" id="ARBA00023242"/>
    </source>
</evidence>
<accession>A0A1F5LAT4</accession>
<name>A0A1F5LAT4_PENAI</name>
<dbReference type="PANTHER" id="PTHR46910:SF23">
    <property type="entry name" value="THIAMINE REPRESSIBLE GENES REGULATORY PROTEIN THI1"/>
    <property type="match status" value="1"/>
</dbReference>
<dbReference type="STRING" id="1835702.A0A1F5LAT4"/>
<evidence type="ECO:0000259" key="3">
    <source>
        <dbReference type="SMART" id="SM00906"/>
    </source>
</evidence>
<feature type="region of interest" description="Disordered" evidence="2">
    <location>
        <begin position="128"/>
        <end position="156"/>
    </location>
</feature>
<evidence type="ECO:0000313" key="4">
    <source>
        <dbReference type="EMBL" id="OGE50110.1"/>
    </source>
</evidence>
<evidence type="ECO:0000256" key="2">
    <source>
        <dbReference type="SAM" id="MobiDB-lite"/>
    </source>
</evidence>
<sequence>MPQAGHGPHFPATFIFDEQFALCCDDRAKYQDTQGKAKTTPCTGVVAKAGGTSVEAATLAPVANSTKEHVVLRVLVDYQQKLGIAKLGPLEQDANTLQMRRIITHFLGDISFDTSTLRQLADNLAQDQDLTQERSDTDSIVSHDDTSTNDYSIDPLSTSTMQCSNGDYEVSGTGQGKRFAEQPLVSVVVFCTLLTEIQSVDHTEGFFRATDLQSSGSCVALAKSYFPPKNIAEFLTSAFLKFSQTNYFYFHEAKFREKLDYYYAAEHVLSINDSGWICTLLMTFAIGTQFAHMQTKSTPAGVSTAENTPDDQIGLELYRFSCRLIPDLITVASVETVQAFLLLGVYTLPIDTSGLAYIYYGLAIKMAVQNGMHRKLLAGNVSAEIIEVRNRLWWSAYSLESRIGILHGRPVSVSPTEIDAPMPVDLPALRPVDQLSNLPNFTAAIHLTNHLAKASEVMRSLRRCQRDRKKKHLRQLAATRDRLSSWWNSLPTETYCRDLTPSGPFFRCNVHLEIMYTTTLIYMGRPFIISQASAGSLNPPSASPVHEVPDIVNTLRRDSLNAALRVIELCQLLQDSVGLARVSYTEFNGCRVALLALIAHSINEPTSTISGALSQGMRLIRQVCAGLESARSEVAVIEALERARQRLHSQTVTERRGTTDDSAGYDQFKEWAKLWRGDPLEGSDVLVSTNLDLPFHEHSPNSVPSFDGFFSSFPNELGEFAAIPGLSYDLSLNQDWLGAPEPEGSEWIMDQTL</sequence>
<gene>
    <name evidence="4" type="ORF">PENARI_c018G01536</name>
</gene>
<keyword evidence="1" id="KW-0539">Nucleus</keyword>
<dbReference type="SMART" id="SM00906">
    <property type="entry name" value="Fungal_trans"/>
    <property type="match status" value="1"/>
</dbReference>
<feature type="compositionally biased region" description="Basic and acidic residues" evidence="2">
    <location>
        <begin position="131"/>
        <end position="146"/>
    </location>
</feature>
<dbReference type="CDD" id="cd12148">
    <property type="entry name" value="fungal_TF_MHR"/>
    <property type="match status" value="1"/>
</dbReference>
<protein>
    <recommendedName>
        <fullName evidence="3">Xylanolytic transcriptional activator regulatory domain-containing protein</fullName>
    </recommendedName>
</protein>
<comment type="caution">
    <text evidence="4">The sequence shown here is derived from an EMBL/GenBank/DDBJ whole genome shotgun (WGS) entry which is preliminary data.</text>
</comment>
<keyword evidence="5" id="KW-1185">Reference proteome</keyword>
<proteinExistence type="predicted"/>
<dbReference type="InterPro" id="IPR050987">
    <property type="entry name" value="AtrR-like"/>
</dbReference>
<dbReference type="AlphaFoldDB" id="A0A1F5LAT4"/>
<organism evidence="4 5">
    <name type="scientific">Penicillium arizonense</name>
    <dbReference type="NCBI Taxonomy" id="1835702"/>
    <lineage>
        <taxon>Eukaryota</taxon>
        <taxon>Fungi</taxon>
        <taxon>Dikarya</taxon>
        <taxon>Ascomycota</taxon>
        <taxon>Pezizomycotina</taxon>
        <taxon>Eurotiomycetes</taxon>
        <taxon>Eurotiomycetidae</taxon>
        <taxon>Eurotiales</taxon>
        <taxon>Aspergillaceae</taxon>
        <taxon>Penicillium</taxon>
    </lineage>
</organism>
<dbReference type="GO" id="GO:0006351">
    <property type="term" value="P:DNA-templated transcription"/>
    <property type="evidence" value="ECO:0007669"/>
    <property type="project" value="InterPro"/>
</dbReference>